<dbReference type="GO" id="GO:0090307">
    <property type="term" value="P:mitotic spindle assembly"/>
    <property type="evidence" value="ECO:0007669"/>
    <property type="project" value="TreeGrafter"/>
</dbReference>
<evidence type="ECO:0000259" key="8">
    <source>
        <dbReference type="Pfam" id="PF06886"/>
    </source>
</evidence>
<evidence type="ECO:0000313" key="9">
    <source>
        <dbReference type="EnsemblPlants" id="Kaladp0087s0144.1.v1.1"/>
    </source>
</evidence>
<sequence length="191" mass="22504">MYQQNRIIHYINSKLIEVNAVSSASFRDTIIMNYQQAKSPQKKFLKSSSSQSSVEWSATAGRDMAASRKSPTKEFSKPADIKLHTQDRALKRAMFNYAVATRLNQLQQRKKEEEKLQKILEEKEVRMLRKEMVPKAQLMPLFDRPFFPQRSNRPLTIPKEPSFYANIHGKYWNSNQFHHTFQPYHAMRPIK</sequence>
<evidence type="ECO:0000256" key="3">
    <source>
        <dbReference type="ARBA" id="ARBA00022490"/>
    </source>
</evidence>
<organism evidence="9 10">
    <name type="scientific">Kalanchoe fedtschenkoi</name>
    <name type="common">Lavender scallops</name>
    <name type="synonym">South American air plant</name>
    <dbReference type="NCBI Taxonomy" id="63787"/>
    <lineage>
        <taxon>Eukaryota</taxon>
        <taxon>Viridiplantae</taxon>
        <taxon>Streptophyta</taxon>
        <taxon>Embryophyta</taxon>
        <taxon>Tracheophyta</taxon>
        <taxon>Spermatophyta</taxon>
        <taxon>Magnoliopsida</taxon>
        <taxon>eudicotyledons</taxon>
        <taxon>Gunneridae</taxon>
        <taxon>Pentapetalae</taxon>
        <taxon>Saxifragales</taxon>
        <taxon>Crassulaceae</taxon>
        <taxon>Kalanchoe</taxon>
    </lineage>
</organism>
<comment type="subcellular location">
    <subcellularLocation>
        <location evidence="1">Cytoplasm</location>
        <location evidence="1">Cytoskeleton</location>
    </subcellularLocation>
</comment>
<protein>
    <recommendedName>
        <fullName evidence="8">TPX2 C-terminal domain-containing protein</fullName>
    </recommendedName>
</protein>
<keyword evidence="4" id="KW-0493">Microtubule</keyword>
<dbReference type="GO" id="GO:0005880">
    <property type="term" value="C:nuclear microtubule"/>
    <property type="evidence" value="ECO:0007669"/>
    <property type="project" value="TreeGrafter"/>
</dbReference>
<evidence type="ECO:0000256" key="4">
    <source>
        <dbReference type="ARBA" id="ARBA00022701"/>
    </source>
</evidence>
<dbReference type="GO" id="GO:0030295">
    <property type="term" value="F:protein kinase activator activity"/>
    <property type="evidence" value="ECO:0007669"/>
    <property type="project" value="TreeGrafter"/>
</dbReference>
<dbReference type="AlphaFoldDB" id="A0A7N1A354"/>
<keyword evidence="6" id="KW-0175">Coiled coil</keyword>
<feature type="region of interest" description="Disordered" evidence="7">
    <location>
        <begin position="56"/>
        <end position="76"/>
    </location>
</feature>
<name>A0A7N1A354_KALFE</name>
<evidence type="ECO:0000256" key="5">
    <source>
        <dbReference type="ARBA" id="ARBA00023212"/>
    </source>
</evidence>
<evidence type="ECO:0000256" key="6">
    <source>
        <dbReference type="SAM" id="Coils"/>
    </source>
</evidence>
<keyword evidence="3" id="KW-0963">Cytoplasm</keyword>
<feature type="domain" description="TPX2 C-terminal" evidence="8">
    <location>
        <begin position="81"/>
        <end position="156"/>
    </location>
</feature>
<keyword evidence="10" id="KW-1185">Reference proteome</keyword>
<dbReference type="Pfam" id="PF06886">
    <property type="entry name" value="TPX2"/>
    <property type="match status" value="1"/>
</dbReference>
<accession>A0A7N1A354</accession>
<keyword evidence="5" id="KW-0206">Cytoskeleton</keyword>
<proteinExistence type="inferred from homology"/>
<dbReference type="GO" id="GO:0005819">
    <property type="term" value="C:spindle"/>
    <property type="evidence" value="ECO:0007669"/>
    <property type="project" value="InterPro"/>
</dbReference>
<evidence type="ECO:0000256" key="7">
    <source>
        <dbReference type="SAM" id="MobiDB-lite"/>
    </source>
</evidence>
<evidence type="ECO:0000256" key="2">
    <source>
        <dbReference type="ARBA" id="ARBA00005885"/>
    </source>
</evidence>
<dbReference type="Gramene" id="Kaladp0087s0144.1.v1.1">
    <property type="protein sequence ID" value="Kaladp0087s0144.1.v1.1"/>
    <property type="gene ID" value="Kaladp0087s0144.v1.1"/>
</dbReference>
<evidence type="ECO:0000313" key="10">
    <source>
        <dbReference type="Proteomes" id="UP000594263"/>
    </source>
</evidence>
<dbReference type="GO" id="GO:0008017">
    <property type="term" value="F:microtubule binding"/>
    <property type="evidence" value="ECO:0007669"/>
    <property type="project" value="TreeGrafter"/>
</dbReference>
<reference evidence="9" key="1">
    <citation type="submission" date="2021-01" db="UniProtKB">
        <authorList>
            <consortium name="EnsemblPlants"/>
        </authorList>
    </citation>
    <scope>IDENTIFICATION</scope>
</reference>
<dbReference type="InterPro" id="IPR009675">
    <property type="entry name" value="TPX2_fam"/>
</dbReference>
<dbReference type="GO" id="GO:0060236">
    <property type="term" value="P:regulation of mitotic spindle organization"/>
    <property type="evidence" value="ECO:0007669"/>
    <property type="project" value="InterPro"/>
</dbReference>
<dbReference type="PANTHER" id="PTHR14326">
    <property type="entry name" value="TARGETING PROTEIN FOR XKLP2"/>
    <property type="match status" value="1"/>
</dbReference>
<evidence type="ECO:0000256" key="1">
    <source>
        <dbReference type="ARBA" id="ARBA00004245"/>
    </source>
</evidence>
<dbReference type="EnsemblPlants" id="Kaladp0087s0144.1.v1.1">
    <property type="protein sequence ID" value="Kaladp0087s0144.1.v1.1"/>
    <property type="gene ID" value="Kaladp0087s0144.v1.1"/>
</dbReference>
<feature type="coiled-coil region" evidence="6">
    <location>
        <begin position="102"/>
        <end position="131"/>
    </location>
</feature>
<dbReference type="PANTHER" id="PTHR14326:SF39">
    <property type="entry name" value="TPX2 (TARGETING PROTEIN FOR XKLP2) PROTEIN FAMILY"/>
    <property type="match status" value="1"/>
</dbReference>
<dbReference type="InterPro" id="IPR027329">
    <property type="entry name" value="TPX2_C"/>
</dbReference>
<dbReference type="Proteomes" id="UP000594263">
    <property type="component" value="Unplaced"/>
</dbReference>
<comment type="similarity">
    <text evidence="2">Belongs to the TPX2 family.</text>
</comment>